<dbReference type="AlphaFoldDB" id="A0A8H6X9Y9"/>
<dbReference type="OrthoDB" id="3222453at2759"/>
<dbReference type="Pfam" id="PF20415">
    <property type="entry name" value="DUF6699"/>
    <property type="match status" value="1"/>
</dbReference>
<evidence type="ECO:0000256" key="1">
    <source>
        <dbReference type="SAM" id="MobiDB-lite"/>
    </source>
</evidence>
<organism evidence="3 4">
    <name type="scientific">Mycena venus</name>
    <dbReference type="NCBI Taxonomy" id="2733690"/>
    <lineage>
        <taxon>Eukaryota</taxon>
        <taxon>Fungi</taxon>
        <taxon>Dikarya</taxon>
        <taxon>Basidiomycota</taxon>
        <taxon>Agaricomycotina</taxon>
        <taxon>Agaricomycetes</taxon>
        <taxon>Agaricomycetidae</taxon>
        <taxon>Agaricales</taxon>
        <taxon>Marasmiineae</taxon>
        <taxon>Mycenaceae</taxon>
        <taxon>Mycena</taxon>
    </lineage>
</organism>
<name>A0A8H6X9Y9_9AGAR</name>
<proteinExistence type="predicted"/>
<comment type="caution">
    <text evidence="3">The sequence shown here is derived from an EMBL/GenBank/DDBJ whole genome shotgun (WGS) entry which is preliminary data.</text>
</comment>
<sequence length="800" mass="87451">MGRAVSCQLTADLHDEVNQVLVPRFLFILSDSDHPMPGPPRNLTATPSSQTSTSLSAQNSSSNSFQNATDFEIVGGQFISGDIHYHVTPRSDTRLTALSPPAAQLSSGSMPDPLTTDYAESELYCTKLLPRKRGFPLYVPVPQRTLPEEYQRMGVSIGDVGRVTPEGVFDFFFNIYLPADHPINANDVPQGFTPLKNYVPKDVLHLEYDPGNYVSSSSIHAWNPGARLDQSYPGSEFLFTCKGPSGAVLALPDGSQLEKLENIEDMRRYAAHNAESWYKYVNGTRGRGITNSSLYLITGCEKTRSGGIACFQHVTAGTEFPLSFYPSVDPAAGYKYRFKQGTPALSKTFSSWTPGLGRVLNNTTFLHGFTISLGEGIWGRLFGNVSFHEIADSRMRQSPSDFIPFGSQGPSFPWFFGFIGGGGSTGAGGNRYMSGRGTEVIISDLSPTSEIFHPGRLINNYVLSQVPDAIAVITHDDDWCDILNETDTTCDSRKLLVCISEKFMINNEDGIISLVSKSRQSSQDEMIPVESPAALVAIESTSGSPPMDAEMMLLKKAKIKKVRWKLTRDEYVIPNSPEAWTSPLPSPNTSSVFLPTPTSSPTPQLPPMPQDFPFYPLSSTLELHPVLTPANALQLDLSFPSDAFRRNPQLTPTLLSAPACTPTRGALLVTIAGDLYKVHLHIRHTARAGGAQEVVTVGDVLTTIQQELRRYDSEATQGRAEPYMRRRIATVNTYSENRSPEAQAAAVAAESQGGGRIVDRLLGHTLFAGLTLKPGEPDHCWQLELTIPERYVAVSKGARS</sequence>
<gene>
    <name evidence="3" type="ORF">MVEN_02127700</name>
</gene>
<dbReference type="InterPro" id="IPR046522">
    <property type="entry name" value="DUF6699"/>
</dbReference>
<accession>A0A8H6X9Y9</accession>
<feature type="domain" description="DUF6699" evidence="2">
    <location>
        <begin position="634"/>
        <end position="772"/>
    </location>
</feature>
<dbReference type="EMBL" id="JACAZI010000022">
    <property type="protein sequence ID" value="KAF7336914.1"/>
    <property type="molecule type" value="Genomic_DNA"/>
</dbReference>
<dbReference type="Proteomes" id="UP000620124">
    <property type="component" value="Unassembled WGS sequence"/>
</dbReference>
<evidence type="ECO:0000259" key="2">
    <source>
        <dbReference type="Pfam" id="PF20415"/>
    </source>
</evidence>
<evidence type="ECO:0000313" key="4">
    <source>
        <dbReference type="Proteomes" id="UP000620124"/>
    </source>
</evidence>
<protein>
    <submittedName>
        <fullName evidence="3">Pleiotropic drug resistance ABC transporter protein</fullName>
    </submittedName>
</protein>
<feature type="compositionally biased region" description="Low complexity" evidence="1">
    <location>
        <begin position="44"/>
        <end position="63"/>
    </location>
</feature>
<evidence type="ECO:0000313" key="3">
    <source>
        <dbReference type="EMBL" id="KAF7336914.1"/>
    </source>
</evidence>
<reference evidence="3" key="1">
    <citation type="submission" date="2020-05" db="EMBL/GenBank/DDBJ databases">
        <title>Mycena genomes resolve the evolution of fungal bioluminescence.</title>
        <authorList>
            <person name="Tsai I.J."/>
        </authorList>
    </citation>
    <scope>NUCLEOTIDE SEQUENCE</scope>
    <source>
        <strain evidence="3">CCC161011</strain>
    </source>
</reference>
<keyword evidence="4" id="KW-1185">Reference proteome</keyword>
<feature type="region of interest" description="Disordered" evidence="1">
    <location>
        <begin position="36"/>
        <end position="63"/>
    </location>
</feature>